<dbReference type="AlphaFoldDB" id="A0A2G3A1I1"/>
<dbReference type="GO" id="GO:0009451">
    <property type="term" value="P:RNA modification"/>
    <property type="evidence" value="ECO:0007669"/>
    <property type="project" value="InterPro"/>
</dbReference>
<reference evidence="2 3" key="2">
    <citation type="journal article" date="2017" name="Genome Biol.">
        <title>New reference genome sequences of hot pepper reveal the massive evolution of plant disease-resistance genes by retroduplication.</title>
        <authorList>
            <person name="Kim S."/>
            <person name="Park J."/>
            <person name="Yeom S.I."/>
            <person name="Kim Y.M."/>
            <person name="Seo E."/>
            <person name="Kim K.T."/>
            <person name="Kim M.S."/>
            <person name="Lee J.M."/>
            <person name="Cheong K."/>
            <person name="Shin H.S."/>
            <person name="Kim S.B."/>
            <person name="Han K."/>
            <person name="Lee J."/>
            <person name="Park M."/>
            <person name="Lee H.A."/>
            <person name="Lee H.Y."/>
            <person name="Lee Y."/>
            <person name="Oh S."/>
            <person name="Lee J.H."/>
            <person name="Choi E."/>
            <person name="Choi E."/>
            <person name="Lee S.E."/>
            <person name="Jeon J."/>
            <person name="Kim H."/>
            <person name="Choi G."/>
            <person name="Song H."/>
            <person name="Lee J."/>
            <person name="Lee S.C."/>
            <person name="Kwon J.K."/>
            <person name="Lee H.Y."/>
            <person name="Koo N."/>
            <person name="Hong Y."/>
            <person name="Kim R.W."/>
            <person name="Kang W.H."/>
            <person name="Huh J.H."/>
            <person name="Kang B.C."/>
            <person name="Yang T.J."/>
            <person name="Lee Y.H."/>
            <person name="Bennetzen J.L."/>
            <person name="Choi D."/>
        </authorList>
    </citation>
    <scope>NUCLEOTIDE SEQUENCE [LARGE SCALE GENOMIC DNA]</scope>
    <source>
        <strain evidence="3">cv. CM334</strain>
    </source>
</reference>
<dbReference type="STRING" id="4072.A0A2G3A1I1"/>
<dbReference type="Proteomes" id="UP000222542">
    <property type="component" value="Unassembled WGS sequence"/>
</dbReference>
<protein>
    <recommendedName>
        <fullName evidence="4">Pentatricopeptide repeat-containing protein</fullName>
    </recommendedName>
</protein>
<evidence type="ECO:0000313" key="2">
    <source>
        <dbReference type="EMBL" id="PHT88097.1"/>
    </source>
</evidence>
<dbReference type="PANTHER" id="PTHR47926">
    <property type="entry name" value="PENTATRICOPEPTIDE REPEAT-CONTAINING PROTEIN"/>
    <property type="match status" value="1"/>
</dbReference>
<evidence type="ECO:0008006" key="4">
    <source>
        <dbReference type="Google" id="ProtNLM"/>
    </source>
</evidence>
<evidence type="ECO:0000256" key="1">
    <source>
        <dbReference type="SAM" id="MobiDB-lite"/>
    </source>
</evidence>
<dbReference type="EMBL" id="AYRZ02000003">
    <property type="protein sequence ID" value="PHT88097.1"/>
    <property type="molecule type" value="Genomic_DNA"/>
</dbReference>
<gene>
    <name evidence="2" type="ORF">T459_10203</name>
</gene>
<reference evidence="2 3" key="1">
    <citation type="journal article" date="2014" name="Nat. Genet.">
        <title>Genome sequence of the hot pepper provides insights into the evolution of pungency in Capsicum species.</title>
        <authorList>
            <person name="Kim S."/>
            <person name="Park M."/>
            <person name="Yeom S.I."/>
            <person name="Kim Y.M."/>
            <person name="Lee J.M."/>
            <person name="Lee H.A."/>
            <person name="Seo E."/>
            <person name="Choi J."/>
            <person name="Cheong K."/>
            <person name="Kim K.T."/>
            <person name="Jung K."/>
            <person name="Lee G.W."/>
            <person name="Oh S.K."/>
            <person name="Bae C."/>
            <person name="Kim S.B."/>
            <person name="Lee H.Y."/>
            <person name="Kim S.Y."/>
            <person name="Kim M.S."/>
            <person name="Kang B.C."/>
            <person name="Jo Y.D."/>
            <person name="Yang H.B."/>
            <person name="Jeong H.J."/>
            <person name="Kang W.H."/>
            <person name="Kwon J.K."/>
            <person name="Shin C."/>
            <person name="Lim J.Y."/>
            <person name="Park J.H."/>
            <person name="Huh J.H."/>
            <person name="Kim J.S."/>
            <person name="Kim B.D."/>
            <person name="Cohen O."/>
            <person name="Paran I."/>
            <person name="Suh M.C."/>
            <person name="Lee S.B."/>
            <person name="Kim Y.K."/>
            <person name="Shin Y."/>
            <person name="Noh S.J."/>
            <person name="Park J."/>
            <person name="Seo Y.S."/>
            <person name="Kwon S.Y."/>
            <person name="Kim H.A."/>
            <person name="Park J.M."/>
            <person name="Kim H.J."/>
            <person name="Choi S.B."/>
            <person name="Bosland P.W."/>
            <person name="Reeves G."/>
            <person name="Jo S.H."/>
            <person name="Lee B.W."/>
            <person name="Cho H.T."/>
            <person name="Choi H.S."/>
            <person name="Lee M.S."/>
            <person name="Yu Y."/>
            <person name="Do Choi Y."/>
            <person name="Park B.S."/>
            <person name="van Deynze A."/>
            <person name="Ashrafi H."/>
            <person name="Hill T."/>
            <person name="Kim W.T."/>
            <person name="Pai H.S."/>
            <person name="Ahn H.K."/>
            <person name="Yeam I."/>
            <person name="Giovannoni J.J."/>
            <person name="Rose J.K."/>
            <person name="Sorensen I."/>
            <person name="Lee S.J."/>
            <person name="Kim R.W."/>
            <person name="Choi I.Y."/>
            <person name="Choi B.S."/>
            <person name="Lim J.S."/>
            <person name="Lee Y.H."/>
            <person name="Choi D."/>
        </authorList>
    </citation>
    <scope>NUCLEOTIDE SEQUENCE [LARGE SCALE GENOMIC DNA]</scope>
    <source>
        <strain evidence="3">cv. CM334</strain>
    </source>
</reference>
<accession>A0A2G3A1I1</accession>
<dbReference type="InterPro" id="IPR046848">
    <property type="entry name" value="E_motif"/>
</dbReference>
<evidence type="ECO:0000313" key="3">
    <source>
        <dbReference type="Proteomes" id="UP000222542"/>
    </source>
</evidence>
<sequence length="147" mass="16809">MPYDSDAMVLRTLLGTCRSCGDIEYASELASRLLELEPGEHSTYVLLSDMYRQFKKWDEIANIKRLMRERSIVKVLGSSWIEVQNEFVGIPSISYLGKPYRMKEKKAKEKREAAKELKQSIHLVPSAPNKEPSLTVTLPPKVQVPQK</sequence>
<name>A0A2G3A1I1_CAPAN</name>
<keyword evidence="3" id="KW-1185">Reference proteome</keyword>
<dbReference type="Pfam" id="PF20431">
    <property type="entry name" value="E_motif"/>
    <property type="match status" value="1"/>
</dbReference>
<feature type="region of interest" description="Disordered" evidence="1">
    <location>
        <begin position="120"/>
        <end position="147"/>
    </location>
</feature>
<dbReference type="Gramene" id="PHT88097">
    <property type="protein sequence ID" value="PHT88097"/>
    <property type="gene ID" value="T459_10203"/>
</dbReference>
<dbReference type="InterPro" id="IPR046960">
    <property type="entry name" value="PPR_At4g14850-like_plant"/>
</dbReference>
<organism evidence="2 3">
    <name type="scientific">Capsicum annuum</name>
    <name type="common">Capsicum pepper</name>
    <dbReference type="NCBI Taxonomy" id="4072"/>
    <lineage>
        <taxon>Eukaryota</taxon>
        <taxon>Viridiplantae</taxon>
        <taxon>Streptophyta</taxon>
        <taxon>Embryophyta</taxon>
        <taxon>Tracheophyta</taxon>
        <taxon>Spermatophyta</taxon>
        <taxon>Magnoliopsida</taxon>
        <taxon>eudicotyledons</taxon>
        <taxon>Gunneridae</taxon>
        <taxon>Pentapetalae</taxon>
        <taxon>asterids</taxon>
        <taxon>lamiids</taxon>
        <taxon>Solanales</taxon>
        <taxon>Solanaceae</taxon>
        <taxon>Solanoideae</taxon>
        <taxon>Capsiceae</taxon>
        <taxon>Capsicum</taxon>
    </lineage>
</organism>
<comment type="caution">
    <text evidence="2">The sequence shown here is derived from an EMBL/GenBank/DDBJ whole genome shotgun (WGS) entry which is preliminary data.</text>
</comment>
<dbReference type="GO" id="GO:0003723">
    <property type="term" value="F:RNA binding"/>
    <property type="evidence" value="ECO:0007669"/>
    <property type="project" value="InterPro"/>
</dbReference>
<proteinExistence type="predicted"/>
<dbReference type="PANTHER" id="PTHR47926:SF372">
    <property type="entry name" value="PENTATRICOPEPTIDE REPEAT-CONTAINING PROTEIN"/>
    <property type="match status" value="1"/>
</dbReference>